<gene>
    <name evidence="3" type="ORF">LEP1GSC203_2998</name>
</gene>
<dbReference type="Gene3D" id="1.20.1050.10">
    <property type="match status" value="1"/>
</dbReference>
<feature type="domain" description="GST C-terminal" evidence="2">
    <location>
        <begin position="83"/>
        <end position="200"/>
    </location>
</feature>
<dbReference type="InterPro" id="IPR004046">
    <property type="entry name" value="GST_C"/>
</dbReference>
<dbReference type="PANTHER" id="PTHR44051">
    <property type="entry name" value="GLUTATHIONE S-TRANSFERASE-RELATED"/>
    <property type="match status" value="1"/>
</dbReference>
<dbReference type="PROSITE" id="PS50405">
    <property type="entry name" value="GST_CTER"/>
    <property type="match status" value="1"/>
</dbReference>
<name>N1VW15_9LEPT</name>
<dbReference type="Proteomes" id="UP000012371">
    <property type="component" value="Unassembled WGS sequence"/>
</dbReference>
<dbReference type="InterPro" id="IPR036249">
    <property type="entry name" value="Thioredoxin-like_sf"/>
</dbReference>
<dbReference type="Pfam" id="PF13409">
    <property type="entry name" value="GST_N_2"/>
    <property type="match status" value="1"/>
</dbReference>
<dbReference type="SFLD" id="SFLDG00358">
    <property type="entry name" value="Main_(cytGST)"/>
    <property type="match status" value="1"/>
</dbReference>
<dbReference type="STRING" id="1257025.LEP1GSC203_2998"/>
<dbReference type="SFLD" id="SFLDG01151">
    <property type="entry name" value="Main.2:_Nu-like"/>
    <property type="match status" value="1"/>
</dbReference>
<dbReference type="RefSeq" id="WP_002972471.1">
    <property type="nucleotide sequence ID" value="NZ_AOGW02000006.1"/>
</dbReference>
<dbReference type="AlphaFoldDB" id="N1VW15"/>
<dbReference type="InterPro" id="IPR004045">
    <property type="entry name" value="Glutathione_S-Trfase_N"/>
</dbReference>
<evidence type="ECO:0000313" key="4">
    <source>
        <dbReference type="Proteomes" id="UP000012371"/>
    </source>
</evidence>
<evidence type="ECO:0000259" key="2">
    <source>
        <dbReference type="PROSITE" id="PS50405"/>
    </source>
</evidence>
<dbReference type="InterPro" id="IPR036282">
    <property type="entry name" value="Glutathione-S-Trfase_C_sf"/>
</dbReference>
<dbReference type="OrthoDB" id="9770408at2"/>
<dbReference type="InterPro" id="IPR040079">
    <property type="entry name" value="Glutathione_S-Trfase"/>
</dbReference>
<comment type="caution">
    <text evidence="3">The sequence shown here is derived from an EMBL/GenBank/DDBJ whole genome shotgun (WGS) entry which is preliminary data.</text>
</comment>
<dbReference type="SFLD" id="SFLDS00019">
    <property type="entry name" value="Glutathione_Transferase_(cytos"/>
    <property type="match status" value="1"/>
</dbReference>
<dbReference type="CDD" id="cd03056">
    <property type="entry name" value="GST_N_4"/>
    <property type="match status" value="1"/>
</dbReference>
<dbReference type="SUPFAM" id="SSF47616">
    <property type="entry name" value="GST C-terminal domain-like"/>
    <property type="match status" value="1"/>
</dbReference>
<keyword evidence="4" id="KW-1185">Reference proteome</keyword>
<sequence>MKIYGDKQSGNSYKLILVTSFLQIHYEWQDIDTKKGETRTDSFLQLNPNGKIPILIWNDGRVLSESNAILNFLAEGSDLIPKDAFERARVLQWQFFEQYSHEPYIAVARYIKHYLGIPEERRTEYESKQEGGHKALKVLETELEKAPFLVGNSLTTADISLFAYTHVAHEGGFDLSMYPKIQDWIRRIQSLERFKPMHSV</sequence>
<dbReference type="InterPro" id="IPR010987">
    <property type="entry name" value="Glutathione-S-Trfase_C-like"/>
</dbReference>
<evidence type="ECO:0000313" key="3">
    <source>
        <dbReference type="EMBL" id="EMY62718.1"/>
    </source>
</evidence>
<feature type="domain" description="GST N-terminal" evidence="1">
    <location>
        <begin position="1"/>
        <end position="81"/>
    </location>
</feature>
<reference evidence="3" key="1">
    <citation type="submission" date="2013-03" db="EMBL/GenBank/DDBJ databases">
        <authorList>
            <person name="Harkins D.M."/>
            <person name="Durkin A.S."/>
            <person name="Brinkac L.M."/>
            <person name="Haft D.H."/>
            <person name="Selengut J.D."/>
            <person name="Sanka R."/>
            <person name="DePew J."/>
            <person name="Purushe J."/>
            <person name="Hartskeerl R.A."/>
            <person name="Ahmed A."/>
            <person name="van der Linden H."/>
            <person name="Goris M.G.A."/>
            <person name="Vinetz J.M."/>
            <person name="Sutton G.G."/>
            <person name="Nierman W.C."/>
            <person name="Fouts D.E."/>
        </authorList>
    </citation>
    <scope>NUCLEOTIDE SEQUENCE [LARGE SCALE GENOMIC DNA]</scope>
    <source>
        <strain evidence="3">LT 11-33</strain>
    </source>
</reference>
<dbReference type="Gene3D" id="3.40.30.10">
    <property type="entry name" value="Glutaredoxin"/>
    <property type="match status" value="1"/>
</dbReference>
<dbReference type="Pfam" id="PF00043">
    <property type="entry name" value="GST_C"/>
    <property type="match status" value="1"/>
</dbReference>
<dbReference type="EMBL" id="AOGW02000006">
    <property type="protein sequence ID" value="EMY62718.1"/>
    <property type="molecule type" value="Genomic_DNA"/>
</dbReference>
<evidence type="ECO:0000259" key="1">
    <source>
        <dbReference type="PROSITE" id="PS50404"/>
    </source>
</evidence>
<dbReference type="GO" id="GO:0016740">
    <property type="term" value="F:transferase activity"/>
    <property type="evidence" value="ECO:0007669"/>
    <property type="project" value="UniProtKB-KW"/>
</dbReference>
<dbReference type="SUPFAM" id="SSF52833">
    <property type="entry name" value="Thioredoxin-like"/>
    <property type="match status" value="1"/>
</dbReference>
<protein>
    <submittedName>
        <fullName evidence="3">Glutathione S-transferase</fullName>
    </submittedName>
</protein>
<dbReference type="PROSITE" id="PS50404">
    <property type="entry name" value="GST_NTER"/>
    <property type="match status" value="1"/>
</dbReference>
<organism evidence="3 4">
    <name type="scientific">Leptospira terpstrae serovar Hualin str. LT 11-33 = ATCC 700639</name>
    <dbReference type="NCBI Taxonomy" id="1257025"/>
    <lineage>
        <taxon>Bacteria</taxon>
        <taxon>Pseudomonadati</taxon>
        <taxon>Spirochaetota</taxon>
        <taxon>Spirochaetia</taxon>
        <taxon>Leptospirales</taxon>
        <taxon>Leptospiraceae</taxon>
        <taxon>Leptospira</taxon>
    </lineage>
</organism>
<proteinExistence type="predicted"/>
<dbReference type="PANTHER" id="PTHR44051:SF2">
    <property type="entry name" value="HYPOTHETICAL GLUTATHIONE S-TRANSFERASE LIKE PROTEIN"/>
    <property type="match status" value="1"/>
</dbReference>
<accession>N1VW15</accession>